<dbReference type="GO" id="GO:0005829">
    <property type="term" value="C:cytosol"/>
    <property type="evidence" value="ECO:0007669"/>
    <property type="project" value="TreeGrafter"/>
</dbReference>
<dbReference type="Gene3D" id="2.60.120.10">
    <property type="entry name" value="Jelly Rolls"/>
    <property type="match status" value="1"/>
</dbReference>
<reference evidence="6 7" key="1">
    <citation type="submission" date="2020-08" db="EMBL/GenBank/DDBJ databases">
        <title>Genomic Encyclopedia of Type Strains, Phase IV (KMG-IV): sequencing the most valuable type-strain genomes for metagenomic binning, comparative biology and taxonomic classification.</title>
        <authorList>
            <person name="Goeker M."/>
        </authorList>
    </citation>
    <scope>NUCLEOTIDE SEQUENCE [LARGE SCALE GENOMIC DNA]</scope>
    <source>
        <strain evidence="6 7">DSM 27471</strain>
    </source>
</reference>
<dbReference type="InterPro" id="IPR014710">
    <property type="entry name" value="RmlC-like_jellyroll"/>
</dbReference>
<dbReference type="Gene3D" id="1.10.10.10">
    <property type="entry name" value="Winged helix-like DNA-binding domain superfamily/Winged helix DNA-binding domain"/>
    <property type="match status" value="1"/>
</dbReference>
<dbReference type="AlphaFoldDB" id="A0A7W5DT28"/>
<dbReference type="CDD" id="cd00038">
    <property type="entry name" value="CAP_ED"/>
    <property type="match status" value="1"/>
</dbReference>
<name>A0A7W5DT28_9PORP</name>
<dbReference type="PROSITE" id="PS50042">
    <property type="entry name" value="CNMP_BINDING_3"/>
    <property type="match status" value="1"/>
</dbReference>
<dbReference type="InterPro" id="IPR036390">
    <property type="entry name" value="WH_DNA-bd_sf"/>
</dbReference>
<dbReference type="InterPro" id="IPR012318">
    <property type="entry name" value="HTH_CRP"/>
</dbReference>
<dbReference type="InterPro" id="IPR018490">
    <property type="entry name" value="cNMP-bd_dom_sf"/>
</dbReference>
<dbReference type="PANTHER" id="PTHR24567:SF74">
    <property type="entry name" value="HTH-TYPE TRANSCRIPTIONAL REGULATOR ARCR"/>
    <property type="match status" value="1"/>
</dbReference>
<dbReference type="Pfam" id="PF00027">
    <property type="entry name" value="cNMP_binding"/>
    <property type="match status" value="1"/>
</dbReference>
<sequence length="231" mass="26082">MPSKVELPTISQLSGIWDTLTLEQKEFLQNNSTVQFFKRNEMIYSEGDVASNLLCLIKGKVKIYKDGVGGRSQIVRMIKPIDYFAYRAFFAEEPYVTAACAVEQSAVFQIPSEVIIRLIQENTDLALFFIKAMAKDLGIADTRTVNLTQKHIRGRLAESLLFLRDNYGLEEDGATINIYLSREDLASLSNMTTSNAIRTLSNFVSEKIISVDGRKVKIIDEERLRKISKIG</sequence>
<dbReference type="PROSITE" id="PS51063">
    <property type="entry name" value="HTH_CRP_2"/>
    <property type="match status" value="1"/>
</dbReference>
<evidence type="ECO:0000256" key="1">
    <source>
        <dbReference type="ARBA" id="ARBA00023015"/>
    </source>
</evidence>
<dbReference type="InterPro" id="IPR050397">
    <property type="entry name" value="Env_Response_Regulators"/>
</dbReference>
<dbReference type="Pfam" id="PF13545">
    <property type="entry name" value="HTH_Crp_2"/>
    <property type="match status" value="1"/>
</dbReference>
<dbReference type="InterPro" id="IPR000595">
    <property type="entry name" value="cNMP-bd_dom"/>
</dbReference>
<evidence type="ECO:0000313" key="7">
    <source>
        <dbReference type="Proteomes" id="UP000544222"/>
    </source>
</evidence>
<dbReference type="GO" id="GO:0003677">
    <property type="term" value="F:DNA binding"/>
    <property type="evidence" value="ECO:0007669"/>
    <property type="project" value="UniProtKB-KW"/>
</dbReference>
<dbReference type="Proteomes" id="UP000544222">
    <property type="component" value="Unassembled WGS sequence"/>
</dbReference>
<evidence type="ECO:0000259" key="5">
    <source>
        <dbReference type="PROSITE" id="PS51063"/>
    </source>
</evidence>
<keyword evidence="1" id="KW-0805">Transcription regulation</keyword>
<evidence type="ECO:0000259" key="4">
    <source>
        <dbReference type="PROSITE" id="PS50042"/>
    </source>
</evidence>
<dbReference type="EMBL" id="JACHYB010000002">
    <property type="protein sequence ID" value="MBB3188549.1"/>
    <property type="molecule type" value="Genomic_DNA"/>
</dbReference>
<dbReference type="GO" id="GO:0003700">
    <property type="term" value="F:DNA-binding transcription factor activity"/>
    <property type="evidence" value="ECO:0007669"/>
    <property type="project" value="TreeGrafter"/>
</dbReference>
<evidence type="ECO:0000256" key="3">
    <source>
        <dbReference type="ARBA" id="ARBA00023163"/>
    </source>
</evidence>
<dbReference type="RefSeq" id="WP_183414302.1">
    <property type="nucleotide sequence ID" value="NZ_JACHYB010000002.1"/>
</dbReference>
<gene>
    <name evidence="6" type="ORF">FHX64_002747</name>
</gene>
<dbReference type="SMART" id="SM00419">
    <property type="entry name" value="HTH_CRP"/>
    <property type="match status" value="1"/>
</dbReference>
<proteinExistence type="predicted"/>
<keyword evidence="3" id="KW-0804">Transcription</keyword>
<feature type="domain" description="Cyclic nucleotide-binding" evidence="4">
    <location>
        <begin position="16"/>
        <end position="136"/>
    </location>
</feature>
<protein>
    <submittedName>
        <fullName evidence="6">CRP-like cAMP-binding protein</fullName>
    </submittedName>
</protein>
<comment type="caution">
    <text evidence="6">The sequence shown here is derived from an EMBL/GenBank/DDBJ whole genome shotgun (WGS) entry which is preliminary data.</text>
</comment>
<dbReference type="InterPro" id="IPR036388">
    <property type="entry name" value="WH-like_DNA-bd_sf"/>
</dbReference>
<dbReference type="SUPFAM" id="SSF51206">
    <property type="entry name" value="cAMP-binding domain-like"/>
    <property type="match status" value="1"/>
</dbReference>
<keyword evidence="2" id="KW-0238">DNA-binding</keyword>
<accession>A0A7W5DT28</accession>
<keyword evidence="7" id="KW-1185">Reference proteome</keyword>
<dbReference type="PANTHER" id="PTHR24567">
    <property type="entry name" value="CRP FAMILY TRANSCRIPTIONAL REGULATORY PROTEIN"/>
    <property type="match status" value="1"/>
</dbReference>
<dbReference type="SUPFAM" id="SSF46785">
    <property type="entry name" value="Winged helix' DNA-binding domain"/>
    <property type="match status" value="1"/>
</dbReference>
<feature type="domain" description="HTH crp-type" evidence="5">
    <location>
        <begin position="150"/>
        <end position="222"/>
    </location>
</feature>
<evidence type="ECO:0000256" key="2">
    <source>
        <dbReference type="ARBA" id="ARBA00023125"/>
    </source>
</evidence>
<organism evidence="6 7">
    <name type="scientific">Microbacter margulisiae</name>
    <dbReference type="NCBI Taxonomy" id="1350067"/>
    <lineage>
        <taxon>Bacteria</taxon>
        <taxon>Pseudomonadati</taxon>
        <taxon>Bacteroidota</taxon>
        <taxon>Bacteroidia</taxon>
        <taxon>Bacteroidales</taxon>
        <taxon>Porphyromonadaceae</taxon>
        <taxon>Microbacter</taxon>
    </lineage>
</organism>
<evidence type="ECO:0000313" key="6">
    <source>
        <dbReference type="EMBL" id="MBB3188549.1"/>
    </source>
</evidence>
<dbReference type="SMART" id="SM00100">
    <property type="entry name" value="cNMP"/>
    <property type="match status" value="1"/>
</dbReference>